<reference evidence="3" key="1">
    <citation type="journal article" date="2011" name="Science">
        <title>The plant cell wall-decomposing machinery underlies the functional diversity of forest fungi.</title>
        <authorList>
            <person name="Eastwood D.C."/>
            <person name="Floudas D."/>
            <person name="Binder M."/>
            <person name="Majcherczyk A."/>
            <person name="Schneider P."/>
            <person name="Aerts A."/>
            <person name="Asiegbu F.O."/>
            <person name="Baker S.E."/>
            <person name="Barry K."/>
            <person name="Bendiksby M."/>
            <person name="Blumentritt M."/>
            <person name="Coutinho P.M."/>
            <person name="Cullen D."/>
            <person name="de Vries R.P."/>
            <person name="Gathman A."/>
            <person name="Goodell B."/>
            <person name="Henrissat B."/>
            <person name="Ihrmark K."/>
            <person name="Kauserud H."/>
            <person name="Kohler A."/>
            <person name="LaButti K."/>
            <person name="Lapidus A."/>
            <person name="Lavin J.L."/>
            <person name="Lee Y.-H."/>
            <person name="Lindquist E."/>
            <person name="Lilly W."/>
            <person name="Lucas S."/>
            <person name="Morin E."/>
            <person name="Murat C."/>
            <person name="Oguiza J.A."/>
            <person name="Park J."/>
            <person name="Pisabarro A.G."/>
            <person name="Riley R."/>
            <person name="Rosling A."/>
            <person name="Salamov A."/>
            <person name="Schmidt O."/>
            <person name="Schmutz J."/>
            <person name="Skrede I."/>
            <person name="Stenlid J."/>
            <person name="Wiebenga A."/>
            <person name="Xie X."/>
            <person name="Kuees U."/>
            <person name="Hibbett D.S."/>
            <person name="Hoffmeister D."/>
            <person name="Hoegberg N."/>
            <person name="Martin F."/>
            <person name="Grigoriev I.V."/>
            <person name="Watkinson S.C."/>
        </authorList>
    </citation>
    <scope>NUCLEOTIDE SEQUENCE [LARGE SCALE GENOMIC DNA]</scope>
    <source>
        <strain evidence="3">strain S7.3</strain>
    </source>
</reference>
<dbReference type="InParanoid" id="F8Q0T1"/>
<evidence type="ECO:0000256" key="1">
    <source>
        <dbReference type="SAM" id="Phobius"/>
    </source>
</evidence>
<keyword evidence="1" id="KW-1133">Transmembrane helix</keyword>
<proteinExistence type="predicted"/>
<sequence length="63" mass="7161">SGSCSRFVRLTVFVFTYSGFELVHFNQSFGLASCTFSTVSLLLFYNSLELLSFRTTAVFTYLH</sequence>
<organism evidence="3">
    <name type="scientific">Serpula lacrymans var. lacrymans (strain S7.3)</name>
    <name type="common">Dry rot fungus</name>
    <dbReference type="NCBI Taxonomy" id="936435"/>
    <lineage>
        <taxon>Eukaryota</taxon>
        <taxon>Fungi</taxon>
        <taxon>Dikarya</taxon>
        <taxon>Basidiomycota</taxon>
        <taxon>Agaricomycotina</taxon>
        <taxon>Agaricomycetes</taxon>
        <taxon>Agaricomycetidae</taxon>
        <taxon>Boletales</taxon>
        <taxon>Coniophorineae</taxon>
        <taxon>Serpulaceae</taxon>
        <taxon>Serpula</taxon>
    </lineage>
</organism>
<evidence type="ECO:0000313" key="2">
    <source>
        <dbReference type="EMBL" id="EGN97910.1"/>
    </source>
</evidence>
<accession>F8Q0T1</accession>
<gene>
    <name evidence="2" type="ORF">SERLA73DRAFT_182703</name>
</gene>
<feature type="non-terminal residue" evidence="2">
    <location>
        <position position="1"/>
    </location>
</feature>
<feature type="non-terminal residue" evidence="2">
    <location>
        <position position="63"/>
    </location>
</feature>
<dbReference type="EMBL" id="GL945481">
    <property type="protein sequence ID" value="EGN97910.1"/>
    <property type="molecule type" value="Genomic_DNA"/>
</dbReference>
<keyword evidence="1" id="KW-0472">Membrane</keyword>
<dbReference type="HOGENOM" id="CLU_2892235_0_0_1"/>
<name>F8Q0T1_SERL3</name>
<evidence type="ECO:0000313" key="3">
    <source>
        <dbReference type="Proteomes" id="UP000008063"/>
    </source>
</evidence>
<dbReference type="Proteomes" id="UP000008063">
    <property type="component" value="Unassembled WGS sequence"/>
</dbReference>
<dbReference type="AlphaFoldDB" id="F8Q0T1"/>
<keyword evidence="1" id="KW-0812">Transmembrane</keyword>
<keyword evidence="3" id="KW-1185">Reference proteome</keyword>
<protein>
    <submittedName>
        <fullName evidence="2">Uncharacterized protein</fullName>
    </submittedName>
</protein>
<feature type="transmembrane region" description="Helical" evidence="1">
    <location>
        <begin position="25"/>
        <end position="45"/>
    </location>
</feature>